<dbReference type="PRINTS" id="PR00344">
    <property type="entry name" value="BCTRLSENSOR"/>
</dbReference>
<dbReference type="PANTHER" id="PTHR45339:SF1">
    <property type="entry name" value="HYBRID SIGNAL TRANSDUCTION HISTIDINE KINASE J"/>
    <property type="match status" value="1"/>
</dbReference>
<dbReference type="PROSITE" id="PS50110">
    <property type="entry name" value="RESPONSE_REGULATORY"/>
    <property type="match status" value="2"/>
</dbReference>
<feature type="modified residue" description="4-aspartylphosphate" evidence="15">
    <location>
        <position position="569"/>
    </location>
</feature>
<dbReference type="CDD" id="cd06225">
    <property type="entry name" value="HAMP"/>
    <property type="match status" value="1"/>
</dbReference>
<evidence type="ECO:0000313" key="23">
    <source>
        <dbReference type="Proteomes" id="UP001595692"/>
    </source>
</evidence>
<evidence type="ECO:0000256" key="17">
    <source>
        <dbReference type="SAM" id="Phobius"/>
    </source>
</evidence>
<evidence type="ECO:0000259" key="18">
    <source>
        <dbReference type="PROSITE" id="PS50109"/>
    </source>
</evidence>
<dbReference type="SMART" id="SM00304">
    <property type="entry name" value="HAMP"/>
    <property type="match status" value="1"/>
</dbReference>
<evidence type="ECO:0000256" key="6">
    <source>
        <dbReference type="ARBA" id="ARBA00022679"/>
    </source>
</evidence>
<evidence type="ECO:0000256" key="2">
    <source>
        <dbReference type="ARBA" id="ARBA00004651"/>
    </source>
</evidence>
<organism evidence="22 23">
    <name type="scientific">Pseudaeromonas sharmana</name>
    <dbReference type="NCBI Taxonomy" id="328412"/>
    <lineage>
        <taxon>Bacteria</taxon>
        <taxon>Pseudomonadati</taxon>
        <taxon>Pseudomonadota</taxon>
        <taxon>Gammaproteobacteria</taxon>
        <taxon>Aeromonadales</taxon>
        <taxon>Aeromonadaceae</taxon>
        <taxon>Pseudaeromonas</taxon>
    </lineage>
</organism>
<dbReference type="Pfam" id="PF17152">
    <property type="entry name" value="CHASE8"/>
    <property type="match status" value="1"/>
</dbReference>
<keyword evidence="13 17" id="KW-0472">Membrane</keyword>
<feature type="region of interest" description="Disordered" evidence="16">
    <location>
        <begin position="788"/>
        <end position="808"/>
    </location>
</feature>
<dbReference type="PROSITE" id="PS50894">
    <property type="entry name" value="HPT"/>
    <property type="match status" value="1"/>
</dbReference>
<dbReference type="CDD" id="cd00156">
    <property type="entry name" value="REC"/>
    <property type="match status" value="1"/>
</dbReference>
<evidence type="ECO:0000256" key="3">
    <source>
        <dbReference type="ARBA" id="ARBA00012438"/>
    </source>
</evidence>
<feature type="modified residue" description="Phosphohistidine" evidence="14">
    <location>
        <position position="864"/>
    </location>
</feature>
<evidence type="ECO:0000256" key="11">
    <source>
        <dbReference type="ARBA" id="ARBA00022989"/>
    </source>
</evidence>
<dbReference type="Pfam" id="PF00512">
    <property type="entry name" value="HisKA"/>
    <property type="match status" value="1"/>
</dbReference>
<comment type="catalytic activity">
    <reaction evidence="1">
        <text>ATP + protein L-histidine = ADP + protein N-phospho-L-histidine.</text>
        <dbReference type="EC" id="2.7.13.3"/>
    </reaction>
</comment>
<dbReference type="Pfam" id="PF00672">
    <property type="entry name" value="HAMP"/>
    <property type="match status" value="1"/>
</dbReference>
<dbReference type="CDD" id="cd00082">
    <property type="entry name" value="HisKA"/>
    <property type="match status" value="1"/>
</dbReference>
<dbReference type="InterPro" id="IPR003594">
    <property type="entry name" value="HATPase_dom"/>
</dbReference>
<dbReference type="EMBL" id="JBHSAF010000007">
    <property type="protein sequence ID" value="MFC3913510.1"/>
    <property type="molecule type" value="Genomic_DNA"/>
</dbReference>
<comment type="subcellular location">
    <subcellularLocation>
        <location evidence="2">Cell membrane</location>
        <topology evidence="2">Multi-pass membrane protein</topology>
    </subcellularLocation>
</comment>
<dbReference type="Pfam" id="PF00072">
    <property type="entry name" value="Response_reg"/>
    <property type="match status" value="2"/>
</dbReference>
<keyword evidence="11 17" id="KW-1133">Transmembrane helix</keyword>
<accession>A0ABV8CMU3</accession>
<feature type="domain" description="Response regulatory" evidence="19">
    <location>
        <begin position="515"/>
        <end position="636"/>
    </location>
</feature>
<dbReference type="CDD" id="cd16922">
    <property type="entry name" value="HATPase_EvgS-ArcB-TorS-like"/>
    <property type="match status" value="1"/>
</dbReference>
<dbReference type="Pfam" id="PF01627">
    <property type="entry name" value="Hpt"/>
    <property type="match status" value="1"/>
</dbReference>
<evidence type="ECO:0000256" key="7">
    <source>
        <dbReference type="ARBA" id="ARBA00022692"/>
    </source>
</evidence>
<evidence type="ECO:0000259" key="21">
    <source>
        <dbReference type="PROSITE" id="PS50894"/>
    </source>
</evidence>
<dbReference type="SMART" id="SM00388">
    <property type="entry name" value="HisKA"/>
    <property type="match status" value="1"/>
</dbReference>
<keyword evidence="4" id="KW-1003">Cell membrane</keyword>
<evidence type="ECO:0000256" key="8">
    <source>
        <dbReference type="ARBA" id="ARBA00022741"/>
    </source>
</evidence>
<evidence type="ECO:0000256" key="5">
    <source>
        <dbReference type="ARBA" id="ARBA00022553"/>
    </source>
</evidence>
<dbReference type="InterPro" id="IPR008207">
    <property type="entry name" value="Sig_transdc_His_kin_Hpt_dom"/>
</dbReference>
<feature type="domain" description="HPt" evidence="21">
    <location>
        <begin position="825"/>
        <end position="918"/>
    </location>
</feature>
<dbReference type="InterPro" id="IPR001789">
    <property type="entry name" value="Sig_transdc_resp-reg_receiver"/>
</dbReference>
<keyword evidence="5 15" id="KW-0597">Phosphoprotein</keyword>
<dbReference type="InterPro" id="IPR011006">
    <property type="entry name" value="CheY-like_superfamily"/>
</dbReference>
<evidence type="ECO:0000256" key="1">
    <source>
        <dbReference type="ARBA" id="ARBA00000085"/>
    </source>
</evidence>
<dbReference type="InterPro" id="IPR036097">
    <property type="entry name" value="HisK_dim/P_sf"/>
</dbReference>
<dbReference type="SUPFAM" id="SSF52172">
    <property type="entry name" value="CheY-like"/>
    <property type="match status" value="2"/>
</dbReference>
<feature type="transmembrane region" description="Helical" evidence="17">
    <location>
        <begin position="161"/>
        <end position="183"/>
    </location>
</feature>
<dbReference type="Pfam" id="PF02518">
    <property type="entry name" value="HATPase_c"/>
    <property type="match status" value="1"/>
</dbReference>
<evidence type="ECO:0000256" key="13">
    <source>
        <dbReference type="ARBA" id="ARBA00023136"/>
    </source>
</evidence>
<evidence type="ECO:0000256" key="12">
    <source>
        <dbReference type="ARBA" id="ARBA00023012"/>
    </source>
</evidence>
<dbReference type="CDD" id="cd00088">
    <property type="entry name" value="HPT"/>
    <property type="match status" value="1"/>
</dbReference>
<dbReference type="SUPFAM" id="SSF47226">
    <property type="entry name" value="Histidine-containing phosphotransfer domain, HPT domain"/>
    <property type="match status" value="1"/>
</dbReference>
<feature type="transmembrane region" description="Helical" evidence="17">
    <location>
        <begin position="31"/>
        <end position="49"/>
    </location>
</feature>
<dbReference type="CDD" id="cd17546">
    <property type="entry name" value="REC_hyHK_CKI1_RcsC-like"/>
    <property type="match status" value="1"/>
</dbReference>
<proteinExistence type="predicted"/>
<evidence type="ECO:0000259" key="19">
    <source>
        <dbReference type="PROSITE" id="PS50110"/>
    </source>
</evidence>
<dbReference type="Gene3D" id="3.30.565.10">
    <property type="entry name" value="Histidine kinase-like ATPase, C-terminal domain"/>
    <property type="match status" value="1"/>
</dbReference>
<dbReference type="InterPro" id="IPR003660">
    <property type="entry name" value="HAMP_dom"/>
</dbReference>
<dbReference type="Gene3D" id="1.10.287.130">
    <property type="match status" value="1"/>
</dbReference>
<sequence length="924" mass="102796">MSWNLRQMLHRPIHIRWEYWRHASLARKTNWVVGMVCGLALSLFGLAFLPQQYHLLSQQNEVALEVLTHSVAFNSAAAVTFQDRDSARQTLMSLQAAPEVVFATITLVQGGELARYVRRQATPQSAKIVLRQPIKVQGETLGWLEVHARNDAIRTLMQQSLLLALLLGLLALGLAIVLARWAANVLVRPLNQLASIVKTIAENKDYSLRADLGDDRDETRQLTLSFNDMLSQIEQRERILEQHRDHLEQIVSLRTVDLVQARDAAEAANRAKSEFLAMMSHEIRTPLNGVIGMTDLLSATRLDDKQRRFVRIIRRSGEDLLTIINDILDFSKIEAGKLELDRSTFNLNLLLEDLVERFAPVAHGKGLEILCAPPPHPLLLLGDSKRLSQVLTNLLGNAIKFTEQGQVVLRVEVLHQDGQHAQCQFSVQDTGIGIAPERQSQLFQAFMQADSSTTRRFGGTGLGLAISQRLIQLMHSRIEVISHPGEGSEFFFTLNLPMQPQKRAPLSHPQLHQLKVLLVDDNPTNLEILTHQLTAWHCELALAHSADQAMTLLQQAIIVGAPYAMVITDMMMPLQNGNDLIRRIQQHPTLASLPILLLSSAGTDRPLEACPVPERCQVLTKPVRQSDLYNAMVQALQAPSSAAPAPLKAQLASVPHSAPLRLQGRVLLAEDNLVNQEVALAMLENLGVGYETVSNGADALEILARQHFDLVLMDCQMPIMDGFQATDAIRQQEADTAAPRLPIVALTANAVAGDRERCLAAGMDDYLAKPFTQEQLISLLAHWLPQQEPPATADAADTAPSRPQAEEDTVELLDQRVLESLRLLRPGLLRRVLDVWLEESPQLLQQMLQAHRDADSEALRRAVHSLKNSAANVGARQLSQCCLQLEQLVRQGQLRDLTPLLTDIEHHFMLAKEAIDACRHQECP</sequence>
<dbReference type="InterPro" id="IPR004358">
    <property type="entry name" value="Sig_transdc_His_kin-like_C"/>
</dbReference>
<dbReference type="PANTHER" id="PTHR45339">
    <property type="entry name" value="HYBRID SIGNAL TRANSDUCTION HISTIDINE KINASE J"/>
    <property type="match status" value="1"/>
</dbReference>
<keyword evidence="8" id="KW-0547">Nucleotide-binding</keyword>
<keyword evidence="7 17" id="KW-0812">Transmembrane</keyword>
<dbReference type="InterPro" id="IPR003661">
    <property type="entry name" value="HisK_dim/P_dom"/>
</dbReference>
<dbReference type="EC" id="2.7.13.3" evidence="3"/>
<evidence type="ECO:0000259" key="20">
    <source>
        <dbReference type="PROSITE" id="PS50885"/>
    </source>
</evidence>
<dbReference type="InterPro" id="IPR033417">
    <property type="entry name" value="CHASE8"/>
</dbReference>
<keyword evidence="10" id="KW-0067">ATP-binding</keyword>
<dbReference type="Gene3D" id="1.20.120.160">
    <property type="entry name" value="HPT domain"/>
    <property type="match status" value="1"/>
</dbReference>
<dbReference type="InterPro" id="IPR036641">
    <property type="entry name" value="HPT_dom_sf"/>
</dbReference>
<dbReference type="SUPFAM" id="SSF47384">
    <property type="entry name" value="Homodimeric domain of signal transducing histidine kinase"/>
    <property type="match status" value="1"/>
</dbReference>
<keyword evidence="9" id="KW-0418">Kinase</keyword>
<dbReference type="InterPro" id="IPR036890">
    <property type="entry name" value="HATPase_C_sf"/>
</dbReference>
<dbReference type="Gene3D" id="6.10.340.10">
    <property type="match status" value="1"/>
</dbReference>
<dbReference type="SMART" id="SM00387">
    <property type="entry name" value="HATPase_c"/>
    <property type="match status" value="1"/>
</dbReference>
<feature type="compositionally biased region" description="Low complexity" evidence="16">
    <location>
        <begin position="789"/>
        <end position="800"/>
    </location>
</feature>
<feature type="domain" description="Response regulatory" evidence="19">
    <location>
        <begin position="665"/>
        <end position="784"/>
    </location>
</feature>
<dbReference type="PROSITE" id="PS50885">
    <property type="entry name" value="HAMP"/>
    <property type="match status" value="1"/>
</dbReference>
<evidence type="ECO:0000256" key="14">
    <source>
        <dbReference type="PROSITE-ProRule" id="PRU00110"/>
    </source>
</evidence>
<feature type="domain" description="Histidine kinase" evidence="18">
    <location>
        <begin position="278"/>
        <end position="498"/>
    </location>
</feature>
<evidence type="ECO:0000256" key="4">
    <source>
        <dbReference type="ARBA" id="ARBA00022475"/>
    </source>
</evidence>
<dbReference type="Gene3D" id="3.40.50.2300">
    <property type="match status" value="2"/>
</dbReference>
<keyword evidence="12" id="KW-0902">Two-component regulatory system</keyword>
<dbReference type="RefSeq" id="WP_377151885.1">
    <property type="nucleotide sequence ID" value="NZ_JBHSAF010000007.1"/>
</dbReference>
<comment type="caution">
    <text evidence="22">The sequence shown here is derived from an EMBL/GenBank/DDBJ whole genome shotgun (WGS) entry which is preliminary data.</text>
</comment>
<keyword evidence="6" id="KW-0808">Transferase</keyword>
<gene>
    <name evidence="22" type="ORF">ACFOSS_08535</name>
</gene>
<evidence type="ECO:0000256" key="9">
    <source>
        <dbReference type="ARBA" id="ARBA00022777"/>
    </source>
</evidence>
<reference evidence="23" key="1">
    <citation type="journal article" date="2019" name="Int. J. Syst. Evol. Microbiol.">
        <title>The Global Catalogue of Microorganisms (GCM) 10K type strain sequencing project: providing services to taxonomists for standard genome sequencing and annotation.</title>
        <authorList>
            <consortium name="The Broad Institute Genomics Platform"/>
            <consortium name="The Broad Institute Genome Sequencing Center for Infectious Disease"/>
            <person name="Wu L."/>
            <person name="Ma J."/>
        </authorList>
    </citation>
    <scope>NUCLEOTIDE SEQUENCE [LARGE SCALE GENOMIC DNA]</scope>
    <source>
        <strain evidence="23">CCUG 54939</strain>
    </source>
</reference>
<dbReference type="SUPFAM" id="SSF55874">
    <property type="entry name" value="ATPase domain of HSP90 chaperone/DNA topoisomerase II/histidine kinase"/>
    <property type="match status" value="1"/>
</dbReference>
<dbReference type="InterPro" id="IPR005467">
    <property type="entry name" value="His_kinase_dom"/>
</dbReference>
<evidence type="ECO:0000256" key="15">
    <source>
        <dbReference type="PROSITE-ProRule" id="PRU00169"/>
    </source>
</evidence>
<dbReference type="SMART" id="SM00448">
    <property type="entry name" value="REC"/>
    <property type="match status" value="2"/>
</dbReference>
<evidence type="ECO:0000256" key="16">
    <source>
        <dbReference type="SAM" id="MobiDB-lite"/>
    </source>
</evidence>
<protein>
    <recommendedName>
        <fullName evidence="3">histidine kinase</fullName>
        <ecNumber evidence="3">2.7.13.3</ecNumber>
    </recommendedName>
</protein>
<dbReference type="PROSITE" id="PS50109">
    <property type="entry name" value="HIS_KIN"/>
    <property type="match status" value="1"/>
</dbReference>
<dbReference type="SUPFAM" id="SSF158472">
    <property type="entry name" value="HAMP domain-like"/>
    <property type="match status" value="1"/>
</dbReference>
<name>A0ABV8CMU3_9GAMM</name>
<keyword evidence="23" id="KW-1185">Reference proteome</keyword>
<feature type="domain" description="HAMP" evidence="20">
    <location>
        <begin position="184"/>
        <end position="238"/>
    </location>
</feature>
<feature type="modified residue" description="4-aspartylphosphate" evidence="15">
    <location>
        <position position="714"/>
    </location>
</feature>
<dbReference type="Proteomes" id="UP001595692">
    <property type="component" value="Unassembled WGS sequence"/>
</dbReference>
<dbReference type="SMART" id="SM00073">
    <property type="entry name" value="HPT"/>
    <property type="match status" value="1"/>
</dbReference>
<evidence type="ECO:0000256" key="10">
    <source>
        <dbReference type="ARBA" id="ARBA00022840"/>
    </source>
</evidence>
<evidence type="ECO:0000313" key="22">
    <source>
        <dbReference type="EMBL" id="MFC3913510.1"/>
    </source>
</evidence>